<keyword evidence="3" id="KW-1185">Reference proteome</keyword>
<feature type="compositionally biased region" description="Basic and acidic residues" evidence="1">
    <location>
        <begin position="16"/>
        <end position="65"/>
    </location>
</feature>
<reference evidence="2 3" key="1">
    <citation type="journal article" date="2018" name="Front. Plant Sci.">
        <title>Red Clover (Trifolium pratense) and Zigzag Clover (T. medium) - A Picture of Genomic Similarities and Differences.</title>
        <authorList>
            <person name="Dluhosova J."/>
            <person name="Istvanek J."/>
            <person name="Nedelnik J."/>
            <person name="Repkova J."/>
        </authorList>
    </citation>
    <scope>NUCLEOTIDE SEQUENCE [LARGE SCALE GENOMIC DNA]</scope>
    <source>
        <strain evidence="3">cv. 10/8</strain>
        <tissue evidence="2">Leaf</tissue>
    </source>
</reference>
<proteinExistence type="predicted"/>
<feature type="non-terminal residue" evidence="2">
    <location>
        <position position="1"/>
    </location>
</feature>
<organism evidence="2 3">
    <name type="scientific">Trifolium medium</name>
    <dbReference type="NCBI Taxonomy" id="97028"/>
    <lineage>
        <taxon>Eukaryota</taxon>
        <taxon>Viridiplantae</taxon>
        <taxon>Streptophyta</taxon>
        <taxon>Embryophyta</taxon>
        <taxon>Tracheophyta</taxon>
        <taxon>Spermatophyta</taxon>
        <taxon>Magnoliopsida</taxon>
        <taxon>eudicotyledons</taxon>
        <taxon>Gunneridae</taxon>
        <taxon>Pentapetalae</taxon>
        <taxon>rosids</taxon>
        <taxon>fabids</taxon>
        <taxon>Fabales</taxon>
        <taxon>Fabaceae</taxon>
        <taxon>Papilionoideae</taxon>
        <taxon>50 kb inversion clade</taxon>
        <taxon>NPAAA clade</taxon>
        <taxon>Hologalegina</taxon>
        <taxon>IRL clade</taxon>
        <taxon>Trifolieae</taxon>
        <taxon>Trifolium</taxon>
    </lineage>
</organism>
<evidence type="ECO:0000256" key="1">
    <source>
        <dbReference type="SAM" id="MobiDB-lite"/>
    </source>
</evidence>
<accession>A0A392UY70</accession>
<evidence type="ECO:0000313" key="2">
    <source>
        <dbReference type="EMBL" id="MCI80958.1"/>
    </source>
</evidence>
<comment type="caution">
    <text evidence="2">The sequence shown here is derived from an EMBL/GenBank/DDBJ whole genome shotgun (WGS) entry which is preliminary data.</text>
</comment>
<protein>
    <submittedName>
        <fullName evidence="2">Uncharacterized protein</fullName>
    </submittedName>
</protein>
<name>A0A392UY70_9FABA</name>
<dbReference type="Proteomes" id="UP000265520">
    <property type="component" value="Unassembled WGS sequence"/>
</dbReference>
<dbReference type="AlphaFoldDB" id="A0A392UY70"/>
<dbReference type="EMBL" id="LXQA011007363">
    <property type="protein sequence ID" value="MCI80958.1"/>
    <property type="molecule type" value="Genomic_DNA"/>
</dbReference>
<evidence type="ECO:0000313" key="3">
    <source>
        <dbReference type="Proteomes" id="UP000265520"/>
    </source>
</evidence>
<sequence>APDMDLYKPRKRKRAEKNPEEQGPKKKEIKKEGVTTSEKLKEDTAVKEKDRKRQSSGVKIDEGRSKLKHDKRSK</sequence>
<feature type="region of interest" description="Disordered" evidence="1">
    <location>
        <begin position="1"/>
        <end position="74"/>
    </location>
</feature>
<feature type="non-terminal residue" evidence="2">
    <location>
        <position position="74"/>
    </location>
</feature>